<gene>
    <name evidence="2" type="ORF">ACFQFD_12980</name>
</gene>
<feature type="region of interest" description="Disordered" evidence="1">
    <location>
        <begin position="37"/>
        <end position="61"/>
    </location>
</feature>
<sequence length="153" mass="16776">MREVEAERFVGAPPDALRRQISPAALVEYEGSFVVRGTRPERAGEQSEAAERAGSHGARERDATVVTVAGGGLEFDLRVTETDGGWRYEQVGERGPFDAMETEVTVEAANEGSRVRAVSRVSLGLPLPLTDRIAGWKRRGELRRLLDNVADDR</sequence>
<feature type="compositionally biased region" description="Basic and acidic residues" evidence="1">
    <location>
        <begin position="38"/>
        <end position="61"/>
    </location>
</feature>
<dbReference type="EMBL" id="JBHSWX010000012">
    <property type="protein sequence ID" value="MFC6786871.1"/>
    <property type="molecule type" value="Genomic_DNA"/>
</dbReference>
<dbReference type="Proteomes" id="UP001596443">
    <property type="component" value="Unassembled WGS sequence"/>
</dbReference>
<comment type="caution">
    <text evidence="2">The sequence shown here is derived from an EMBL/GenBank/DDBJ whole genome shotgun (WGS) entry which is preliminary data.</text>
</comment>
<organism evidence="2 3">
    <name type="scientific">Halobaculum halobium</name>
    <dbReference type="NCBI Taxonomy" id="3032281"/>
    <lineage>
        <taxon>Archaea</taxon>
        <taxon>Methanobacteriati</taxon>
        <taxon>Methanobacteriota</taxon>
        <taxon>Stenosarchaea group</taxon>
        <taxon>Halobacteria</taxon>
        <taxon>Halobacteriales</taxon>
        <taxon>Haloferacaceae</taxon>
        <taxon>Halobaculum</taxon>
    </lineage>
</organism>
<dbReference type="AlphaFoldDB" id="A0ABD5TE65"/>
<keyword evidence="3" id="KW-1185">Reference proteome</keyword>
<dbReference type="RefSeq" id="WP_284061068.1">
    <property type="nucleotide sequence ID" value="NZ_CP126158.1"/>
</dbReference>
<dbReference type="GeneID" id="81209971"/>
<evidence type="ECO:0000313" key="3">
    <source>
        <dbReference type="Proteomes" id="UP001596443"/>
    </source>
</evidence>
<dbReference type="Gene3D" id="3.30.530.20">
    <property type="match status" value="1"/>
</dbReference>
<evidence type="ECO:0000256" key="1">
    <source>
        <dbReference type="SAM" id="MobiDB-lite"/>
    </source>
</evidence>
<reference evidence="2 3" key="1">
    <citation type="journal article" date="2019" name="Int. J. Syst. Evol. Microbiol.">
        <title>The Global Catalogue of Microorganisms (GCM) 10K type strain sequencing project: providing services to taxonomists for standard genome sequencing and annotation.</title>
        <authorList>
            <consortium name="The Broad Institute Genomics Platform"/>
            <consortium name="The Broad Institute Genome Sequencing Center for Infectious Disease"/>
            <person name="Wu L."/>
            <person name="Ma J."/>
        </authorList>
    </citation>
    <scope>NUCLEOTIDE SEQUENCE [LARGE SCALE GENOMIC DNA]</scope>
    <source>
        <strain evidence="2 3">SYNS20</strain>
    </source>
</reference>
<proteinExistence type="predicted"/>
<dbReference type="InterPro" id="IPR023393">
    <property type="entry name" value="START-like_dom_sf"/>
</dbReference>
<evidence type="ECO:0000313" key="2">
    <source>
        <dbReference type="EMBL" id="MFC6786871.1"/>
    </source>
</evidence>
<dbReference type="SUPFAM" id="SSF55961">
    <property type="entry name" value="Bet v1-like"/>
    <property type="match status" value="1"/>
</dbReference>
<accession>A0ABD5TE65</accession>
<protein>
    <submittedName>
        <fullName evidence="2">SRPBCC family protein</fullName>
    </submittedName>
</protein>
<name>A0ABD5TE65_9EURY</name>